<dbReference type="InterPro" id="IPR034804">
    <property type="entry name" value="SQR/QFR_C/D"/>
</dbReference>
<protein>
    <submittedName>
        <fullName evidence="3">Succinate dehydrogenase subunit C</fullName>
    </submittedName>
</protein>
<dbReference type="EMBL" id="FMYH01000001">
    <property type="protein sequence ID" value="SDB85752.1"/>
    <property type="molecule type" value="Genomic_DNA"/>
</dbReference>
<dbReference type="AlphaFoldDB" id="A0A1G6GUQ1"/>
<name>A0A1G6GUQ1_9MICO</name>
<organism evidence="3 4">
    <name type="scientific">Sanguibacter gelidistatuariae</name>
    <dbReference type="NCBI Taxonomy" id="1814289"/>
    <lineage>
        <taxon>Bacteria</taxon>
        <taxon>Bacillati</taxon>
        <taxon>Actinomycetota</taxon>
        <taxon>Actinomycetes</taxon>
        <taxon>Micrococcales</taxon>
        <taxon>Sanguibacteraceae</taxon>
        <taxon>Sanguibacter</taxon>
    </lineage>
</organism>
<feature type="compositionally biased region" description="Low complexity" evidence="1">
    <location>
        <begin position="1"/>
        <end position="27"/>
    </location>
</feature>
<dbReference type="RefSeq" id="WP_093180527.1">
    <property type="nucleotide sequence ID" value="NZ_FMYH01000001.1"/>
</dbReference>
<dbReference type="STRING" id="1814289.SAMN05216410_0492"/>
<evidence type="ECO:0000256" key="2">
    <source>
        <dbReference type="SAM" id="Phobius"/>
    </source>
</evidence>
<feature type="transmembrane region" description="Helical" evidence="2">
    <location>
        <begin position="243"/>
        <end position="267"/>
    </location>
</feature>
<accession>A0A1G6GUQ1</accession>
<feature type="transmembrane region" description="Helical" evidence="2">
    <location>
        <begin position="150"/>
        <end position="171"/>
    </location>
</feature>
<keyword evidence="2" id="KW-1133">Transmembrane helix</keyword>
<dbReference type="GO" id="GO:0016020">
    <property type="term" value="C:membrane"/>
    <property type="evidence" value="ECO:0007669"/>
    <property type="project" value="InterPro"/>
</dbReference>
<keyword evidence="2" id="KW-0812">Transmembrane</keyword>
<dbReference type="InterPro" id="IPR011138">
    <property type="entry name" value="Cytochrome_b-558"/>
</dbReference>
<gene>
    <name evidence="3" type="ORF">SAMN05216410_0492</name>
</gene>
<reference evidence="3 4" key="1">
    <citation type="submission" date="2016-09" db="EMBL/GenBank/DDBJ databases">
        <authorList>
            <person name="Capua I."/>
            <person name="De Benedictis P."/>
            <person name="Joannis T."/>
            <person name="Lombin L.H."/>
            <person name="Cattoli G."/>
        </authorList>
    </citation>
    <scope>NUCLEOTIDE SEQUENCE [LARGE SCALE GENOMIC DNA]</scope>
    <source>
        <strain evidence="3 4">ISLP-3</strain>
    </source>
</reference>
<dbReference type="SUPFAM" id="SSF81343">
    <property type="entry name" value="Fumarate reductase respiratory complex transmembrane subunits"/>
    <property type="match status" value="1"/>
</dbReference>
<evidence type="ECO:0000313" key="3">
    <source>
        <dbReference type="EMBL" id="SDB85752.1"/>
    </source>
</evidence>
<feature type="transmembrane region" description="Helical" evidence="2">
    <location>
        <begin position="209"/>
        <end position="231"/>
    </location>
</feature>
<dbReference type="CDD" id="cd03498">
    <property type="entry name" value="SQR_TypeB_2_TM"/>
    <property type="match status" value="1"/>
</dbReference>
<dbReference type="OrthoDB" id="9788081at2"/>
<proteinExistence type="predicted"/>
<evidence type="ECO:0000313" key="4">
    <source>
        <dbReference type="Proteomes" id="UP000199039"/>
    </source>
</evidence>
<sequence>MPSPVSPGQQAAPAAAPPRAHAPATLPGADPAALSTGRITNTRIRKAPTVPSWVLKLIMAVTGTIFALFLLVHMFGNLKVFTGAEHFNEYAHWLHTILEPFLPWNGVLWILRIVLMVGLIGHVVAAVLLKQRARKSRGKVARKRLPLKTFAGRNMLVTGIVLFAFIVFHIMDLTLGTTGVAPESYTAGTTEASFAYQNLVASFERPAAAAFYIVALLTLFLHLGHGLVTVVHDLGMTGKRTRAIAFAIGGALALAILLGNILIPVAVLTGVVK</sequence>
<dbReference type="Gene3D" id="1.20.1300.10">
    <property type="entry name" value="Fumarate reductase/succinate dehydrogenase, transmembrane subunit"/>
    <property type="match status" value="1"/>
</dbReference>
<evidence type="ECO:0000256" key="1">
    <source>
        <dbReference type="SAM" id="MobiDB-lite"/>
    </source>
</evidence>
<dbReference type="NCBIfam" id="TIGR02046">
    <property type="entry name" value="sdhC_b558_fam"/>
    <property type="match status" value="1"/>
</dbReference>
<dbReference type="Proteomes" id="UP000199039">
    <property type="component" value="Unassembled WGS sequence"/>
</dbReference>
<keyword evidence="2" id="KW-0472">Membrane</keyword>
<feature type="transmembrane region" description="Helical" evidence="2">
    <location>
        <begin position="53"/>
        <end position="75"/>
    </location>
</feature>
<feature type="region of interest" description="Disordered" evidence="1">
    <location>
        <begin position="1"/>
        <end position="34"/>
    </location>
</feature>
<feature type="transmembrane region" description="Helical" evidence="2">
    <location>
        <begin position="109"/>
        <end position="129"/>
    </location>
</feature>
<keyword evidence="4" id="KW-1185">Reference proteome</keyword>